<evidence type="ECO:0000256" key="9">
    <source>
        <dbReference type="ARBA" id="ARBA00025471"/>
    </source>
</evidence>
<comment type="function">
    <text evidence="9">Component of the coat protein complex II (COPII) which promotes the formation of transport vesicles from the endoplasmic reticulum (ER). The coat has two main functions, the physical deformation of the endoplasmic reticulum membrane into vesicles and the selection of cargo molecules.</text>
</comment>
<feature type="domain" description="Sec23/Sec24 beta-sandwich" evidence="15">
    <location>
        <begin position="639"/>
        <end position="723"/>
    </location>
</feature>
<feature type="region of interest" description="Disordered" evidence="10">
    <location>
        <begin position="1"/>
        <end position="161"/>
    </location>
</feature>
<evidence type="ECO:0000256" key="6">
    <source>
        <dbReference type="ARBA" id="ARBA00022892"/>
    </source>
</evidence>
<dbReference type="GO" id="GO:0030127">
    <property type="term" value="C:COPII vesicle coat"/>
    <property type="evidence" value="ECO:0007669"/>
    <property type="project" value="InterPro"/>
</dbReference>
<feature type="region of interest" description="Disordered" evidence="10">
    <location>
        <begin position="181"/>
        <end position="220"/>
    </location>
</feature>
<feature type="domain" description="Gelsolin-like" evidence="11">
    <location>
        <begin position="862"/>
        <end position="936"/>
    </location>
</feature>
<dbReference type="EMBL" id="ML977323">
    <property type="protein sequence ID" value="KAF2115445.1"/>
    <property type="molecule type" value="Genomic_DNA"/>
</dbReference>
<evidence type="ECO:0000256" key="1">
    <source>
        <dbReference type="ARBA" id="ARBA00004255"/>
    </source>
</evidence>
<organism evidence="16 17">
    <name type="scientific">Lophiotrema nucula</name>
    <dbReference type="NCBI Taxonomy" id="690887"/>
    <lineage>
        <taxon>Eukaryota</taxon>
        <taxon>Fungi</taxon>
        <taxon>Dikarya</taxon>
        <taxon>Ascomycota</taxon>
        <taxon>Pezizomycotina</taxon>
        <taxon>Dothideomycetes</taxon>
        <taxon>Pleosporomycetidae</taxon>
        <taxon>Pleosporales</taxon>
        <taxon>Lophiotremataceae</taxon>
        <taxon>Lophiotrema</taxon>
    </lineage>
</organism>
<dbReference type="InterPro" id="IPR007123">
    <property type="entry name" value="Gelsolin-like_dom"/>
</dbReference>
<dbReference type="SUPFAM" id="SSF81995">
    <property type="entry name" value="beta-sandwich domain of Sec23/24"/>
    <property type="match status" value="1"/>
</dbReference>
<dbReference type="SUPFAM" id="SSF81811">
    <property type="entry name" value="Helical domain of Sec23/24"/>
    <property type="match status" value="1"/>
</dbReference>
<dbReference type="InterPro" id="IPR050550">
    <property type="entry name" value="SEC23_SEC24_subfamily"/>
</dbReference>
<dbReference type="GO" id="GO:0000149">
    <property type="term" value="F:SNARE binding"/>
    <property type="evidence" value="ECO:0007669"/>
    <property type="project" value="TreeGrafter"/>
</dbReference>
<dbReference type="InterPro" id="IPR012990">
    <property type="entry name" value="Beta-sandwich_Sec23_24"/>
</dbReference>
<dbReference type="InterPro" id="IPR036175">
    <property type="entry name" value="Sec23/24_helical_dom_sf"/>
</dbReference>
<dbReference type="GO" id="GO:0008270">
    <property type="term" value="F:zinc ion binding"/>
    <property type="evidence" value="ECO:0007669"/>
    <property type="project" value="InterPro"/>
</dbReference>
<dbReference type="Pfam" id="PF04810">
    <property type="entry name" value="zf-Sec23_Sec24"/>
    <property type="match status" value="1"/>
</dbReference>
<comment type="subcellular location">
    <subcellularLocation>
        <location evidence="2">Cytoplasmic vesicle</location>
        <location evidence="2">COPII-coated vesicle membrane</location>
        <topology evidence="2">Peripheral membrane protein</topology>
        <orientation evidence="2">Cytoplasmic side</orientation>
    </subcellularLocation>
    <subcellularLocation>
        <location evidence="3">Endoplasmic reticulum membrane</location>
        <topology evidence="3">Peripheral membrane protein</topology>
        <orientation evidence="3">Cytoplasmic side</orientation>
    </subcellularLocation>
    <subcellularLocation>
        <location evidence="1">Golgi apparatus membrane</location>
        <topology evidence="1">Peripheral membrane protein</topology>
        <orientation evidence="1">Cytoplasmic side</orientation>
    </subcellularLocation>
</comment>
<evidence type="ECO:0000256" key="5">
    <source>
        <dbReference type="ARBA" id="ARBA00022448"/>
    </source>
</evidence>
<dbReference type="InterPro" id="IPR029006">
    <property type="entry name" value="ADF-H/Gelsolin-like_dom_sf"/>
</dbReference>
<dbReference type="SUPFAM" id="SSF82754">
    <property type="entry name" value="C-terminal, gelsolin-like domain of Sec23/24"/>
    <property type="match status" value="1"/>
</dbReference>
<dbReference type="AlphaFoldDB" id="A0A6A5Z830"/>
<evidence type="ECO:0000259" key="13">
    <source>
        <dbReference type="Pfam" id="PF04811"/>
    </source>
</evidence>
<name>A0A6A5Z830_9PLEO</name>
<keyword evidence="7" id="KW-0653">Protein transport</keyword>
<feature type="domain" description="Sec23/Sec24 helical" evidence="14">
    <location>
        <begin position="735"/>
        <end position="834"/>
    </location>
</feature>
<dbReference type="InterPro" id="IPR036465">
    <property type="entry name" value="vWFA_dom_sf"/>
</dbReference>
<dbReference type="PANTHER" id="PTHR13803:SF4">
    <property type="entry name" value="SECRETORY 24CD, ISOFORM C"/>
    <property type="match status" value="1"/>
</dbReference>
<dbReference type="InterPro" id="IPR036174">
    <property type="entry name" value="Znf_Sec23_Sec24_sf"/>
</dbReference>
<dbReference type="SUPFAM" id="SSF53300">
    <property type="entry name" value="vWA-like"/>
    <property type="match status" value="1"/>
</dbReference>
<dbReference type="Gene3D" id="2.30.30.380">
    <property type="entry name" value="Zn-finger domain of Sec23/24"/>
    <property type="match status" value="1"/>
</dbReference>
<dbReference type="InterPro" id="IPR006896">
    <property type="entry name" value="Sec23/24_trunk_dom"/>
</dbReference>
<dbReference type="GO" id="GO:0090110">
    <property type="term" value="P:COPII-coated vesicle cargo loading"/>
    <property type="evidence" value="ECO:0007669"/>
    <property type="project" value="TreeGrafter"/>
</dbReference>
<dbReference type="Gene3D" id="1.20.120.730">
    <property type="entry name" value="Sec23/Sec24 helical domain"/>
    <property type="match status" value="1"/>
</dbReference>
<keyword evidence="5" id="KW-0813">Transport</keyword>
<dbReference type="PANTHER" id="PTHR13803">
    <property type="entry name" value="SEC24-RELATED PROTEIN"/>
    <property type="match status" value="1"/>
</dbReference>
<sequence length="1023" mass="111725">MSDFAMYHALGQGSPNPNGPTRKDEPNKFRPTVAASPGGYQQSGSPAIANAPSQYYGTPNQNTPPMQSPGYFPPQGQVPQYQPAQDMNNLTNQMGSVGLGVDPGAQPHRPHKKKDRHAYHNIEGPGGSSQAFNGVPQAGTPTQFLSQSNSPGAPQWQSPQITPAMNQFPAAANMFNPANPATAAQHAARTGPGDQLAGSPASSSQGRVDPEQIPSIPRSRDAPAKYYLEHVYPTMEHHLPPPALVPFVAYDQGNSSPKFARLTLNNIPSSNDALSATSLPLGLILQPLARLQEGEQPVPVLDFGETGPPRCRRCRTYINPFMTFKSGGNKFVCNMCTFPNDVPPEYFAPTDPSGARVDRLQRPELTLGTVDFMVPKEYWSKEPVGLRWLFLIDVTAEAVNRGFLDGFCEGIMSALYGGEKEKSEDGEGGQKRLPPGAKVGIVTFDKEIHFYNLSASLDQAQMLVMPDIEDPFVPLSDGLFVDPEESKAVITSLLTQLPNMFSEVKNPEPALLSTLNSALAALTATGGKIVCSLSALPTWGPGRLFLRDDGNIHNTDAEKKLFTTEHPGYKKVATKMVESGVGVDFFMAAPSGGYLDIATIGHVSALTGGEVYYYPNFHSPRDTLKLSKEIKHTVTRETGYQALMKVRCSNGLQVSAYHGNFYHHTFGADLEFGVIDADKAIGVMFSYDGKLDPKLDAHFQSALLYTTASGERRVRCSNIVASVSEGAVEAMKFVDQDAVVSIIAKEAAARMAEKSLKDIRGALTEKTVDILAGYRKNFSGNNPPGQLVLPENLKEFSMYILGLVKSRAFKGGKEPTDRRVHDMRMLKAMGPLELSLYLYPRIISIHNLDEQDGFANENGHLRMPESVRASFSKVEEGGAYLVDNGQVCLLWMHGQVSPNLLEDLFGEGQTSLKQLDAFQSALPVLETHLNAQVRNILQYLEGTRGSKALTLQMARQGLDGAEYEFARLLYEDRNNEAQSYVDWLVHVHRHIQLELAGQRKKEDTDSSSSLGSTFVGLRTPYWG</sequence>
<feature type="compositionally biased region" description="Polar residues" evidence="10">
    <location>
        <begin position="39"/>
        <end position="65"/>
    </location>
</feature>
<proteinExistence type="inferred from homology"/>
<dbReference type="Pfam" id="PF08033">
    <property type="entry name" value="Sec23_BS"/>
    <property type="match status" value="1"/>
</dbReference>
<evidence type="ECO:0000259" key="15">
    <source>
        <dbReference type="Pfam" id="PF08033"/>
    </source>
</evidence>
<keyword evidence="17" id="KW-1185">Reference proteome</keyword>
<comment type="similarity">
    <text evidence="4">Belongs to the SEC23/SEC24 family. SEC24 subfamily.</text>
</comment>
<evidence type="ECO:0000259" key="12">
    <source>
        <dbReference type="Pfam" id="PF04810"/>
    </source>
</evidence>
<dbReference type="Gene3D" id="2.60.40.1670">
    <property type="entry name" value="beta-sandwich domain of Sec23/24"/>
    <property type="match status" value="1"/>
</dbReference>
<keyword evidence="8" id="KW-0968">Cytoplasmic vesicle</keyword>
<reference evidence="16" key="1">
    <citation type="journal article" date="2020" name="Stud. Mycol.">
        <title>101 Dothideomycetes genomes: a test case for predicting lifestyles and emergence of pathogens.</title>
        <authorList>
            <person name="Haridas S."/>
            <person name="Albert R."/>
            <person name="Binder M."/>
            <person name="Bloem J."/>
            <person name="Labutti K."/>
            <person name="Salamov A."/>
            <person name="Andreopoulos B."/>
            <person name="Baker S."/>
            <person name="Barry K."/>
            <person name="Bills G."/>
            <person name="Bluhm B."/>
            <person name="Cannon C."/>
            <person name="Castanera R."/>
            <person name="Culley D."/>
            <person name="Daum C."/>
            <person name="Ezra D."/>
            <person name="Gonzalez J."/>
            <person name="Henrissat B."/>
            <person name="Kuo A."/>
            <person name="Liang C."/>
            <person name="Lipzen A."/>
            <person name="Lutzoni F."/>
            <person name="Magnuson J."/>
            <person name="Mondo S."/>
            <person name="Nolan M."/>
            <person name="Ohm R."/>
            <person name="Pangilinan J."/>
            <person name="Park H.-J."/>
            <person name="Ramirez L."/>
            <person name="Alfaro M."/>
            <person name="Sun H."/>
            <person name="Tritt A."/>
            <person name="Yoshinaga Y."/>
            <person name="Zwiers L.-H."/>
            <person name="Turgeon B."/>
            <person name="Goodwin S."/>
            <person name="Spatafora J."/>
            <person name="Crous P."/>
            <person name="Grigoriev I."/>
        </authorList>
    </citation>
    <scope>NUCLEOTIDE SEQUENCE</scope>
    <source>
        <strain evidence="16">CBS 627.86</strain>
    </source>
</reference>
<keyword evidence="6" id="KW-0931">ER-Golgi transport</keyword>
<dbReference type="Gene3D" id="3.40.50.410">
    <property type="entry name" value="von Willebrand factor, type A domain"/>
    <property type="match status" value="1"/>
</dbReference>
<dbReference type="Pfam" id="PF04815">
    <property type="entry name" value="Sec23_helical"/>
    <property type="match status" value="1"/>
</dbReference>
<dbReference type="SUPFAM" id="SSF82919">
    <property type="entry name" value="Zn-finger domain of Sec23/24"/>
    <property type="match status" value="1"/>
</dbReference>
<feature type="compositionally biased region" description="Basic residues" evidence="10">
    <location>
        <begin position="108"/>
        <end position="119"/>
    </location>
</feature>
<protein>
    <recommendedName>
        <fullName evidence="18">Sec23/Sec24 family protein</fullName>
    </recommendedName>
</protein>
<dbReference type="GO" id="GO:0005789">
    <property type="term" value="C:endoplasmic reticulum membrane"/>
    <property type="evidence" value="ECO:0007669"/>
    <property type="project" value="UniProtKB-SubCell"/>
</dbReference>
<dbReference type="InterPro" id="IPR006895">
    <property type="entry name" value="Znf_Sec23_Sec24"/>
</dbReference>
<feature type="compositionally biased region" description="Polar residues" evidence="10">
    <location>
        <begin position="139"/>
        <end position="161"/>
    </location>
</feature>
<dbReference type="InterPro" id="IPR036180">
    <property type="entry name" value="Gelsolin-like_dom_sf"/>
</dbReference>
<dbReference type="Proteomes" id="UP000799770">
    <property type="component" value="Unassembled WGS sequence"/>
</dbReference>
<evidence type="ECO:0000256" key="7">
    <source>
        <dbReference type="ARBA" id="ARBA00022927"/>
    </source>
</evidence>
<dbReference type="GO" id="GO:0070971">
    <property type="term" value="C:endoplasmic reticulum exit site"/>
    <property type="evidence" value="ECO:0007669"/>
    <property type="project" value="TreeGrafter"/>
</dbReference>
<evidence type="ECO:0000256" key="4">
    <source>
        <dbReference type="ARBA" id="ARBA00008334"/>
    </source>
</evidence>
<evidence type="ECO:0000313" key="16">
    <source>
        <dbReference type="EMBL" id="KAF2115445.1"/>
    </source>
</evidence>
<dbReference type="Gene3D" id="3.40.20.10">
    <property type="entry name" value="Severin"/>
    <property type="match status" value="1"/>
</dbReference>
<dbReference type="OrthoDB" id="49016at2759"/>
<feature type="domain" description="Sec23/Sec24 trunk" evidence="13">
    <location>
        <begin position="386"/>
        <end position="633"/>
    </location>
</feature>
<feature type="compositionally biased region" description="Polar residues" evidence="10">
    <location>
        <begin position="77"/>
        <end position="95"/>
    </location>
</feature>
<dbReference type="Pfam" id="PF00626">
    <property type="entry name" value="Gelsolin"/>
    <property type="match status" value="1"/>
</dbReference>
<accession>A0A6A5Z830</accession>
<evidence type="ECO:0000256" key="2">
    <source>
        <dbReference type="ARBA" id="ARBA00004299"/>
    </source>
</evidence>
<dbReference type="GO" id="GO:0000139">
    <property type="term" value="C:Golgi membrane"/>
    <property type="evidence" value="ECO:0007669"/>
    <property type="project" value="UniProtKB-SubCell"/>
</dbReference>
<gene>
    <name evidence="16" type="ORF">BDV96DRAFT_575487</name>
</gene>
<evidence type="ECO:0000259" key="11">
    <source>
        <dbReference type="Pfam" id="PF00626"/>
    </source>
</evidence>
<evidence type="ECO:0008006" key="18">
    <source>
        <dbReference type="Google" id="ProtNLM"/>
    </source>
</evidence>
<evidence type="ECO:0000256" key="8">
    <source>
        <dbReference type="ARBA" id="ARBA00023329"/>
    </source>
</evidence>
<feature type="domain" description="Zinc finger Sec23/Sec24-type" evidence="12">
    <location>
        <begin position="308"/>
        <end position="346"/>
    </location>
</feature>
<dbReference type="InterPro" id="IPR006900">
    <property type="entry name" value="Sec23/24_helical_dom"/>
</dbReference>
<dbReference type="Pfam" id="PF04811">
    <property type="entry name" value="Sec23_trunk"/>
    <property type="match status" value="1"/>
</dbReference>
<evidence type="ECO:0000256" key="3">
    <source>
        <dbReference type="ARBA" id="ARBA00004397"/>
    </source>
</evidence>
<dbReference type="GO" id="GO:0006886">
    <property type="term" value="P:intracellular protein transport"/>
    <property type="evidence" value="ECO:0007669"/>
    <property type="project" value="InterPro"/>
</dbReference>
<evidence type="ECO:0000256" key="10">
    <source>
        <dbReference type="SAM" id="MobiDB-lite"/>
    </source>
</evidence>
<evidence type="ECO:0000259" key="14">
    <source>
        <dbReference type="Pfam" id="PF04815"/>
    </source>
</evidence>
<evidence type="ECO:0000313" key="17">
    <source>
        <dbReference type="Proteomes" id="UP000799770"/>
    </source>
</evidence>